<feature type="compositionally biased region" description="Basic and acidic residues" evidence="1">
    <location>
        <begin position="1"/>
        <end position="10"/>
    </location>
</feature>
<dbReference type="GO" id="GO:0043022">
    <property type="term" value="F:ribosome binding"/>
    <property type="evidence" value="ECO:0007669"/>
    <property type="project" value="InterPro"/>
</dbReference>
<dbReference type="GO" id="GO:0005829">
    <property type="term" value="C:cytosol"/>
    <property type="evidence" value="ECO:0007669"/>
    <property type="project" value="TreeGrafter"/>
</dbReference>
<feature type="compositionally biased region" description="Polar residues" evidence="1">
    <location>
        <begin position="15"/>
        <end position="29"/>
    </location>
</feature>
<dbReference type="OrthoDB" id="10250354at2759"/>
<reference evidence="5" key="1">
    <citation type="journal article" date="2014" name="Science">
        <title>The coffee genome provides insight into the convergent evolution of caffeine biosynthesis.</title>
        <authorList>
            <person name="Denoeud F."/>
            <person name="Carretero-Paulet L."/>
            <person name="Dereeper A."/>
            <person name="Droc G."/>
            <person name="Guyot R."/>
            <person name="Pietrella M."/>
            <person name="Zheng C."/>
            <person name="Alberti A."/>
            <person name="Anthony F."/>
            <person name="Aprea G."/>
            <person name="Aury J.M."/>
            <person name="Bento P."/>
            <person name="Bernard M."/>
            <person name="Bocs S."/>
            <person name="Campa C."/>
            <person name="Cenci A."/>
            <person name="Combes M.C."/>
            <person name="Crouzillat D."/>
            <person name="Da Silva C."/>
            <person name="Daddiego L."/>
            <person name="De Bellis F."/>
            <person name="Dussert S."/>
            <person name="Garsmeur O."/>
            <person name="Gayraud T."/>
            <person name="Guignon V."/>
            <person name="Jahn K."/>
            <person name="Jamilloux V."/>
            <person name="Joet T."/>
            <person name="Labadie K."/>
            <person name="Lan T."/>
            <person name="Leclercq J."/>
            <person name="Lepelley M."/>
            <person name="Leroy T."/>
            <person name="Li L.T."/>
            <person name="Librado P."/>
            <person name="Lopez L."/>
            <person name="Munoz A."/>
            <person name="Noel B."/>
            <person name="Pallavicini A."/>
            <person name="Perrotta G."/>
            <person name="Poncet V."/>
            <person name="Pot D."/>
            <person name="Priyono X."/>
            <person name="Rigoreau M."/>
            <person name="Rouard M."/>
            <person name="Rozas J."/>
            <person name="Tranchant-Dubreuil C."/>
            <person name="VanBuren R."/>
            <person name="Zhang Q."/>
            <person name="Andrade A.C."/>
            <person name="Argout X."/>
            <person name="Bertrand B."/>
            <person name="de Kochko A."/>
            <person name="Graziosi G."/>
            <person name="Henry R.J."/>
            <person name="Jayarama X."/>
            <person name="Ming R."/>
            <person name="Nagai C."/>
            <person name="Rounsley S."/>
            <person name="Sankoff D."/>
            <person name="Giuliano G."/>
            <person name="Albert V.A."/>
            <person name="Wincker P."/>
            <person name="Lashermes P."/>
        </authorList>
    </citation>
    <scope>NUCLEOTIDE SEQUENCE [LARGE SCALE GENOMIC DNA]</scope>
    <source>
        <strain evidence="5">cv. DH200-94</strain>
    </source>
</reference>
<dbReference type="PROSITE" id="PS50090">
    <property type="entry name" value="MYB_LIKE"/>
    <property type="match status" value="1"/>
</dbReference>
<dbReference type="InParanoid" id="A0A068UZ62"/>
<dbReference type="GO" id="GO:0051083">
    <property type="term" value="P:'de novo' cotranslational protein folding"/>
    <property type="evidence" value="ECO:0007669"/>
    <property type="project" value="InterPro"/>
</dbReference>
<sequence>MEFLDEDARPRFVLQSKSTPEPAQSSQDPPSLRKPTLFISLTVSALFLALSFLYFTLDPFQSLFIWFSLSLLVGPFAPLSLTAGDIRVGLGPPLPEPTKETEISDEVSKRSGKRSVKSTRRQDGSGNGSGSTRPDYGWEAVEQNGFSVNRNGLVAKFEKSEGKVVNEEVQWDAGDDELLKKLMGKHPVGKPGRWEAVTEGFKGRHSVDSVIKRSKELGEKKVSDEDSYKKFLKDRKPVDRRIEGGNESHVGGLQSVEAKGDSSGWSAGEDLALLNALKAFPKDVPMRWEKIAAAVPGKTKPACMKRVAELKKDFRSSKAGSSEA</sequence>
<dbReference type="InterPro" id="IPR009057">
    <property type="entry name" value="Homeodomain-like_sf"/>
</dbReference>
<protein>
    <recommendedName>
        <fullName evidence="3">Myb-like domain-containing protein</fullName>
    </recommendedName>
</protein>
<dbReference type="OMA" id="WTDQEMD"/>
<feature type="domain" description="Myb-like" evidence="3">
    <location>
        <begin position="265"/>
        <end position="306"/>
    </location>
</feature>
<dbReference type="PANTHER" id="PTHR43999">
    <property type="entry name" value="DNAJ HOMOLOG SUBFAMILY C MEMBER 2"/>
    <property type="match status" value="1"/>
</dbReference>
<evidence type="ECO:0000256" key="1">
    <source>
        <dbReference type="SAM" id="MobiDB-lite"/>
    </source>
</evidence>
<feature type="region of interest" description="Disordered" evidence="1">
    <location>
        <begin position="1"/>
        <end position="31"/>
    </location>
</feature>
<feature type="region of interest" description="Disordered" evidence="1">
    <location>
        <begin position="91"/>
        <end position="136"/>
    </location>
</feature>
<feature type="compositionally biased region" description="Basic residues" evidence="1">
    <location>
        <begin position="110"/>
        <end position="119"/>
    </location>
</feature>
<name>A0A068UZ62_COFCA</name>
<dbReference type="Gramene" id="CDP12938">
    <property type="protein sequence ID" value="CDP12938"/>
    <property type="gene ID" value="GSCOC_T00037642001"/>
</dbReference>
<proteinExistence type="predicted"/>
<organism evidence="4 5">
    <name type="scientific">Coffea canephora</name>
    <name type="common">Robusta coffee</name>
    <dbReference type="NCBI Taxonomy" id="49390"/>
    <lineage>
        <taxon>Eukaryota</taxon>
        <taxon>Viridiplantae</taxon>
        <taxon>Streptophyta</taxon>
        <taxon>Embryophyta</taxon>
        <taxon>Tracheophyta</taxon>
        <taxon>Spermatophyta</taxon>
        <taxon>Magnoliopsida</taxon>
        <taxon>eudicotyledons</taxon>
        <taxon>Gunneridae</taxon>
        <taxon>Pentapetalae</taxon>
        <taxon>asterids</taxon>
        <taxon>lamiids</taxon>
        <taxon>Gentianales</taxon>
        <taxon>Rubiaceae</taxon>
        <taxon>Ixoroideae</taxon>
        <taxon>Gardenieae complex</taxon>
        <taxon>Bertiereae - Coffeeae clade</taxon>
        <taxon>Coffeeae</taxon>
        <taxon>Coffea</taxon>
    </lineage>
</organism>
<evidence type="ECO:0000259" key="3">
    <source>
        <dbReference type="PROSITE" id="PS50090"/>
    </source>
</evidence>
<evidence type="ECO:0000313" key="5">
    <source>
        <dbReference type="Proteomes" id="UP000295252"/>
    </source>
</evidence>
<dbReference type="Pfam" id="PF23082">
    <property type="entry name" value="Myb_DNA-binding_2"/>
    <property type="match status" value="1"/>
</dbReference>
<dbReference type="GO" id="GO:0048767">
    <property type="term" value="P:root hair elongation"/>
    <property type="evidence" value="ECO:0007669"/>
    <property type="project" value="EnsemblPlants"/>
</dbReference>
<dbReference type="PANTHER" id="PTHR43999:SF3">
    <property type="entry name" value="TRANSCRIPTION FACTOR MAMYB"/>
    <property type="match status" value="1"/>
</dbReference>
<keyword evidence="2" id="KW-0812">Transmembrane</keyword>
<dbReference type="PhylomeDB" id="A0A068UZ62"/>
<dbReference type="FunFam" id="1.10.10.60:FF:000416">
    <property type="entry name" value="Myb family transcription factor"/>
    <property type="match status" value="1"/>
</dbReference>
<gene>
    <name evidence="4" type="ORF">GSCOC_T00037642001</name>
</gene>
<evidence type="ECO:0000313" key="4">
    <source>
        <dbReference type="EMBL" id="CDP12938.1"/>
    </source>
</evidence>
<dbReference type="Gene3D" id="1.10.10.60">
    <property type="entry name" value="Homeodomain-like"/>
    <property type="match status" value="2"/>
</dbReference>
<accession>A0A068UZ62</accession>
<evidence type="ECO:0000256" key="2">
    <source>
        <dbReference type="SAM" id="Phobius"/>
    </source>
</evidence>
<dbReference type="SUPFAM" id="SSF46689">
    <property type="entry name" value="Homeodomain-like"/>
    <property type="match status" value="1"/>
</dbReference>
<dbReference type="STRING" id="49390.A0A068UZ62"/>
<dbReference type="FunCoup" id="A0A068UZ62">
    <property type="interactions" value="1439"/>
</dbReference>
<keyword evidence="2" id="KW-0472">Membrane</keyword>
<dbReference type="SMART" id="SM00717">
    <property type="entry name" value="SANT"/>
    <property type="match status" value="2"/>
</dbReference>
<dbReference type="GO" id="GO:0006450">
    <property type="term" value="P:regulation of translational fidelity"/>
    <property type="evidence" value="ECO:0007669"/>
    <property type="project" value="InterPro"/>
</dbReference>
<keyword evidence="5" id="KW-1185">Reference proteome</keyword>
<keyword evidence="2" id="KW-1133">Transmembrane helix</keyword>
<dbReference type="InterPro" id="IPR044634">
    <property type="entry name" value="Zuotin/DnaJC2"/>
</dbReference>
<dbReference type="Proteomes" id="UP000295252">
    <property type="component" value="Chromosome X"/>
</dbReference>
<feature type="compositionally biased region" description="Basic and acidic residues" evidence="1">
    <location>
        <begin position="97"/>
        <end position="109"/>
    </location>
</feature>
<dbReference type="AlphaFoldDB" id="A0A068UZ62"/>
<dbReference type="InterPro" id="IPR001005">
    <property type="entry name" value="SANT/Myb"/>
</dbReference>
<feature type="transmembrane region" description="Helical" evidence="2">
    <location>
        <begin position="63"/>
        <end position="81"/>
    </location>
</feature>
<dbReference type="GO" id="GO:0030544">
    <property type="term" value="F:Hsp70 protein binding"/>
    <property type="evidence" value="ECO:0007669"/>
    <property type="project" value="InterPro"/>
</dbReference>
<dbReference type="CDD" id="cd00167">
    <property type="entry name" value="SANT"/>
    <property type="match status" value="1"/>
</dbReference>
<dbReference type="GO" id="GO:0005783">
    <property type="term" value="C:endoplasmic reticulum"/>
    <property type="evidence" value="ECO:0007669"/>
    <property type="project" value="EnsemblPlants"/>
</dbReference>
<feature type="transmembrane region" description="Helical" evidence="2">
    <location>
        <begin position="37"/>
        <end position="57"/>
    </location>
</feature>
<dbReference type="EMBL" id="HG739156">
    <property type="protein sequence ID" value="CDP12938.1"/>
    <property type="molecule type" value="Genomic_DNA"/>
</dbReference>